<dbReference type="PATRIC" id="fig|1385369.3.peg.3005"/>
<dbReference type="PANTHER" id="PTHR42673:SF21">
    <property type="entry name" value="GLUTATHIONE S-TRANSFERASE YFCF"/>
    <property type="match status" value="1"/>
</dbReference>
<evidence type="ECO:0000313" key="5">
    <source>
        <dbReference type="Proteomes" id="UP000019486"/>
    </source>
</evidence>
<dbReference type="GO" id="GO:0006749">
    <property type="term" value="P:glutathione metabolic process"/>
    <property type="evidence" value="ECO:0007669"/>
    <property type="project" value="TreeGrafter"/>
</dbReference>
<sequence length="212" mass="23651">MKLFGYFRSSAAYRVRIALNLKGIEADQRFVHLRKGEQLAPEYGALNPQGMVPMLIDGPNVLTQSLAIIEYLEETNPEPSLLPKLPLERARVRAIAQSIACDIHPLNNLRVLRYLIGPMKLSDDAKNEWYKHWVTEGLTALEKSLSPAAGTGTFCHGDQPTLADICLVPQIYNAEKADVDLTPFPRITKIVAACRELRAFQDADPAKQRDAE</sequence>
<comment type="similarity">
    <text evidence="1">Belongs to the GST superfamily. Zeta family.</text>
</comment>
<dbReference type="SFLD" id="SFLDG00358">
    <property type="entry name" value="Main_(cytGST)"/>
    <property type="match status" value="1"/>
</dbReference>
<dbReference type="CDD" id="cd03042">
    <property type="entry name" value="GST_N_Zeta"/>
    <property type="match status" value="1"/>
</dbReference>
<proteinExistence type="inferred from homology"/>
<dbReference type="InterPro" id="IPR004045">
    <property type="entry name" value="Glutathione_S-Trfase_N"/>
</dbReference>
<keyword evidence="4" id="KW-0413">Isomerase</keyword>
<dbReference type="GO" id="GO:0016034">
    <property type="term" value="F:maleylacetoacetate isomerase activity"/>
    <property type="evidence" value="ECO:0007669"/>
    <property type="project" value="TreeGrafter"/>
</dbReference>
<evidence type="ECO:0000259" key="2">
    <source>
        <dbReference type="PROSITE" id="PS50404"/>
    </source>
</evidence>
<dbReference type="EMBL" id="AVFL01000009">
    <property type="protein sequence ID" value="EWY40106.1"/>
    <property type="molecule type" value="Genomic_DNA"/>
</dbReference>
<dbReference type="GO" id="GO:0005737">
    <property type="term" value="C:cytoplasm"/>
    <property type="evidence" value="ECO:0007669"/>
    <property type="project" value="InterPro"/>
</dbReference>
<protein>
    <submittedName>
        <fullName evidence="4">Maleylacetoacetate isomerase</fullName>
    </submittedName>
</protein>
<evidence type="ECO:0000313" key="4">
    <source>
        <dbReference type="EMBL" id="EWY40106.1"/>
    </source>
</evidence>
<evidence type="ECO:0000256" key="1">
    <source>
        <dbReference type="ARBA" id="ARBA00010007"/>
    </source>
</evidence>
<keyword evidence="5" id="KW-1185">Reference proteome</keyword>
<dbReference type="STRING" id="1385369.N825_03830"/>
<dbReference type="PANTHER" id="PTHR42673">
    <property type="entry name" value="MALEYLACETOACETATE ISOMERASE"/>
    <property type="match status" value="1"/>
</dbReference>
<dbReference type="PROSITE" id="PS50404">
    <property type="entry name" value="GST_NTER"/>
    <property type="match status" value="1"/>
</dbReference>
<dbReference type="OrthoDB" id="509852at2"/>
<feature type="domain" description="GST C-terminal" evidence="3">
    <location>
        <begin position="85"/>
        <end position="212"/>
    </location>
</feature>
<dbReference type="InterPro" id="IPR010987">
    <property type="entry name" value="Glutathione-S-Trfase_C-like"/>
</dbReference>
<dbReference type="AlphaFoldDB" id="W9H5S1"/>
<dbReference type="InterPro" id="IPR034330">
    <property type="entry name" value="GST_Zeta_C"/>
</dbReference>
<dbReference type="InterPro" id="IPR034333">
    <property type="entry name" value="GST_Zeta_N"/>
</dbReference>
<dbReference type="InterPro" id="IPR005955">
    <property type="entry name" value="GST_Zeta"/>
</dbReference>
<dbReference type="Gene3D" id="1.20.1050.10">
    <property type="match status" value="1"/>
</dbReference>
<feature type="domain" description="GST N-terminal" evidence="2">
    <location>
        <begin position="1"/>
        <end position="80"/>
    </location>
</feature>
<dbReference type="SUPFAM" id="SSF52833">
    <property type="entry name" value="Thioredoxin-like"/>
    <property type="match status" value="1"/>
</dbReference>
<dbReference type="Pfam" id="PF13410">
    <property type="entry name" value="GST_C_2"/>
    <property type="match status" value="1"/>
</dbReference>
<dbReference type="SUPFAM" id="SSF47616">
    <property type="entry name" value="GST C-terminal domain-like"/>
    <property type="match status" value="1"/>
</dbReference>
<dbReference type="SFLD" id="SFLDS00019">
    <property type="entry name" value="Glutathione_Transferase_(cytos"/>
    <property type="match status" value="1"/>
</dbReference>
<dbReference type="GO" id="GO:0004364">
    <property type="term" value="F:glutathione transferase activity"/>
    <property type="evidence" value="ECO:0007669"/>
    <property type="project" value="TreeGrafter"/>
</dbReference>
<dbReference type="InterPro" id="IPR040079">
    <property type="entry name" value="Glutathione_S-Trfase"/>
</dbReference>
<comment type="caution">
    <text evidence="4">The sequence shown here is derived from an EMBL/GenBank/DDBJ whole genome shotgun (WGS) entry which is preliminary data.</text>
</comment>
<gene>
    <name evidence="4" type="ORF">N825_03830</name>
</gene>
<accession>W9H5S1</accession>
<dbReference type="FunFam" id="1.20.1050.10:FF:000017">
    <property type="entry name" value="Maleylacetoacetate isomerase"/>
    <property type="match status" value="1"/>
</dbReference>
<dbReference type="Proteomes" id="UP000019486">
    <property type="component" value="Unassembled WGS sequence"/>
</dbReference>
<dbReference type="InterPro" id="IPR036282">
    <property type="entry name" value="Glutathione-S-Trfase_C_sf"/>
</dbReference>
<dbReference type="PROSITE" id="PS50405">
    <property type="entry name" value="GST_CTER"/>
    <property type="match status" value="1"/>
</dbReference>
<dbReference type="GO" id="GO:0006559">
    <property type="term" value="P:L-phenylalanine catabolic process"/>
    <property type="evidence" value="ECO:0007669"/>
    <property type="project" value="TreeGrafter"/>
</dbReference>
<dbReference type="NCBIfam" id="TIGR01262">
    <property type="entry name" value="maiA"/>
    <property type="match status" value="1"/>
</dbReference>
<evidence type="ECO:0000259" key="3">
    <source>
        <dbReference type="PROSITE" id="PS50405"/>
    </source>
</evidence>
<dbReference type="InterPro" id="IPR036249">
    <property type="entry name" value="Thioredoxin-like_sf"/>
</dbReference>
<dbReference type="Gene3D" id="3.40.30.10">
    <property type="entry name" value="Glutaredoxin"/>
    <property type="match status" value="1"/>
</dbReference>
<name>W9H5S1_9PROT</name>
<dbReference type="RefSeq" id="WP_037452961.1">
    <property type="nucleotide sequence ID" value="NZ_AVFL01000009.1"/>
</dbReference>
<reference evidence="4 5" key="1">
    <citation type="submission" date="2013-08" db="EMBL/GenBank/DDBJ databases">
        <title>The genome sequence of Skermanella stibiiresistens.</title>
        <authorList>
            <person name="Zhu W."/>
            <person name="Wang G."/>
        </authorList>
    </citation>
    <scope>NUCLEOTIDE SEQUENCE [LARGE SCALE GENOMIC DNA]</scope>
    <source>
        <strain evidence="4 5">SB22</strain>
    </source>
</reference>
<dbReference type="CDD" id="cd03191">
    <property type="entry name" value="GST_C_Zeta"/>
    <property type="match status" value="1"/>
</dbReference>
<organism evidence="4 5">
    <name type="scientific">Skermanella stibiiresistens SB22</name>
    <dbReference type="NCBI Taxonomy" id="1385369"/>
    <lineage>
        <taxon>Bacteria</taxon>
        <taxon>Pseudomonadati</taxon>
        <taxon>Pseudomonadota</taxon>
        <taxon>Alphaproteobacteria</taxon>
        <taxon>Rhodospirillales</taxon>
        <taxon>Azospirillaceae</taxon>
        <taxon>Skermanella</taxon>
    </lineage>
</organism>
<dbReference type="Pfam" id="PF02798">
    <property type="entry name" value="GST_N"/>
    <property type="match status" value="1"/>
</dbReference>